<proteinExistence type="predicted"/>
<feature type="transmembrane region" description="Helical" evidence="1">
    <location>
        <begin position="50"/>
        <end position="68"/>
    </location>
</feature>
<name>A0A975SYZ8_9ACTN</name>
<dbReference type="EMBL" id="CP077062">
    <property type="protein sequence ID" value="QWZ08578.1"/>
    <property type="molecule type" value="Genomic_DNA"/>
</dbReference>
<protein>
    <submittedName>
        <fullName evidence="2">Uncharacterized protein</fullName>
    </submittedName>
</protein>
<dbReference type="RefSeq" id="WP_216940096.1">
    <property type="nucleotide sequence ID" value="NZ_CP077062.1"/>
</dbReference>
<keyword evidence="1" id="KW-1133">Transmembrane helix</keyword>
<dbReference type="AlphaFoldDB" id="A0A975SYZ8"/>
<dbReference type="KEGG" id="nps:KRR39_01510"/>
<keyword evidence="1" id="KW-0812">Transmembrane</keyword>
<gene>
    <name evidence="2" type="ORF">KRR39_01510</name>
</gene>
<keyword evidence="1" id="KW-0472">Membrane</keyword>
<keyword evidence="3" id="KW-1185">Reference proteome</keyword>
<evidence type="ECO:0000313" key="2">
    <source>
        <dbReference type="EMBL" id="QWZ08578.1"/>
    </source>
</evidence>
<evidence type="ECO:0000256" key="1">
    <source>
        <dbReference type="SAM" id="Phobius"/>
    </source>
</evidence>
<accession>A0A975SYZ8</accession>
<organism evidence="2 3">
    <name type="scientific">Nocardioides panacis</name>
    <dbReference type="NCBI Taxonomy" id="2849501"/>
    <lineage>
        <taxon>Bacteria</taxon>
        <taxon>Bacillati</taxon>
        <taxon>Actinomycetota</taxon>
        <taxon>Actinomycetes</taxon>
        <taxon>Propionibacteriales</taxon>
        <taxon>Nocardioidaceae</taxon>
        <taxon>Nocardioides</taxon>
    </lineage>
</organism>
<reference evidence="2" key="1">
    <citation type="submission" date="2021-06" db="EMBL/GenBank/DDBJ databases">
        <title>Complete genome sequence of Nocardioides sp. G188.</title>
        <authorList>
            <person name="Im W.-T."/>
        </authorList>
    </citation>
    <scope>NUCLEOTIDE SEQUENCE</scope>
    <source>
        <strain evidence="2">G188</strain>
    </source>
</reference>
<feature type="transmembrane region" description="Helical" evidence="1">
    <location>
        <begin position="23"/>
        <end position="43"/>
    </location>
</feature>
<evidence type="ECO:0000313" key="3">
    <source>
        <dbReference type="Proteomes" id="UP000683575"/>
    </source>
</evidence>
<sequence length="179" mass="19601">MSTAEPVPSTASAPDRSEARARWTARIGLAFALWAVLVVIAFLEGNRPDGLLLGLTVAAFATTLWLFLDAGLHSEAPRWDLADDDPVRPPGEDPRLALLTRVVAQHLDAREVGDVLHRHLCELADQRLMAAHGVSWRVDPDRAAALLGPELVALARQRAPHPRMDPRQIDVLLSRIEAL</sequence>
<dbReference type="Proteomes" id="UP000683575">
    <property type="component" value="Chromosome"/>
</dbReference>